<dbReference type="AlphaFoldDB" id="A0A318E178"/>
<sequence length="54" mass="5538">MPHTVFDVGLSPHFKVGCAGGPRAAGTNTDHSGSEPTSTRTPGPIVVDSVTFLM</sequence>
<evidence type="ECO:0000256" key="1">
    <source>
        <dbReference type="SAM" id="MobiDB-lite"/>
    </source>
</evidence>
<name>A0A318E178_9GAMM</name>
<evidence type="ECO:0000313" key="2">
    <source>
        <dbReference type="EMBL" id="PXV63279.1"/>
    </source>
</evidence>
<keyword evidence="3" id="KW-1185">Reference proteome</keyword>
<dbReference type="Proteomes" id="UP000248330">
    <property type="component" value="Unassembled WGS sequence"/>
</dbReference>
<feature type="region of interest" description="Disordered" evidence="1">
    <location>
        <begin position="18"/>
        <end position="44"/>
    </location>
</feature>
<organism evidence="2 3">
    <name type="scientific">Sinimarinibacterium flocculans</name>
    <dbReference type="NCBI Taxonomy" id="985250"/>
    <lineage>
        <taxon>Bacteria</taxon>
        <taxon>Pseudomonadati</taxon>
        <taxon>Pseudomonadota</taxon>
        <taxon>Gammaproteobacteria</taxon>
        <taxon>Nevskiales</taxon>
        <taxon>Nevskiaceae</taxon>
        <taxon>Sinimarinibacterium</taxon>
    </lineage>
</organism>
<dbReference type="EMBL" id="QICN01000018">
    <property type="protein sequence ID" value="PXV63279.1"/>
    <property type="molecule type" value="Genomic_DNA"/>
</dbReference>
<feature type="compositionally biased region" description="Polar residues" evidence="1">
    <location>
        <begin position="26"/>
        <end position="41"/>
    </location>
</feature>
<gene>
    <name evidence="2" type="ORF">C8D93_1189</name>
</gene>
<proteinExistence type="predicted"/>
<accession>A0A318E178</accession>
<reference evidence="2 3" key="1">
    <citation type="submission" date="2018-04" db="EMBL/GenBank/DDBJ databases">
        <title>Genomic Encyclopedia of Type Strains, Phase IV (KMG-IV): sequencing the most valuable type-strain genomes for metagenomic binning, comparative biology and taxonomic classification.</title>
        <authorList>
            <person name="Goeker M."/>
        </authorList>
    </citation>
    <scope>NUCLEOTIDE SEQUENCE [LARGE SCALE GENOMIC DNA]</scope>
    <source>
        <strain evidence="2 3">DSM 104150</strain>
    </source>
</reference>
<evidence type="ECO:0000313" key="3">
    <source>
        <dbReference type="Proteomes" id="UP000248330"/>
    </source>
</evidence>
<comment type="caution">
    <text evidence="2">The sequence shown here is derived from an EMBL/GenBank/DDBJ whole genome shotgun (WGS) entry which is preliminary data.</text>
</comment>
<protein>
    <submittedName>
        <fullName evidence="2">Uncharacterized protein</fullName>
    </submittedName>
</protein>